<proteinExistence type="predicted"/>
<evidence type="ECO:0000256" key="1">
    <source>
        <dbReference type="SAM" id="MobiDB-lite"/>
    </source>
</evidence>
<dbReference type="EMBL" id="UOFJ01000439">
    <property type="protein sequence ID" value="VAW69521.1"/>
    <property type="molecule type" value="Genomic_DNA"/>
</dbReference>
<protein>
    <submittedName>
        <fullName evidence="2">Uncharacterized protein</fullName>
    </submittedName>
</protein>
<feature type="compositionally biased region" description="Basic and acidic residues" evidence="1">
    <location>
        <begin position="1"/>
        <end position="20"/>
    </location>
</feature>
<organism evidence="2">
    <name type="scientific">hydrothermal vent metagenome</name>
    <dbReference type="NCBI Taxonomy" id="652676"/>
    <lineage>
        <taxon>unclassified sequences</taxon>
        <taxon>metagenomes</taxon>
        <taxon>ecological metagenomes</taxon>
    </lineage>
</organism>
<gene>
    <name evidence="2" type="ORF">MNBD_GAMMA10-990</name>
</gene>
<reference evidence="2" key="1">
    <citation type="submission" date="2018-06" db="EMBL/GenBank/DDBJ databases">
        <authorList>
            <person name="Zhirakovskaya E."/>
        </authorList>
    </citation>
    <scope>NUCLEOTIDE SEQUENCE</scope>
</reference>
<dbReference type="AlphaFoldDB" id="A0A3B0XPN5"/>
<feature type="region of interest" description="Disordered" evidence="1">
    <location>
        <begin position="1"/>
        <end position="32"/>
    </location>
</feature>
<accession>A0A3B0XPN5</accession>
<name>A0A3B0XPN5_9ZZZZ</name>
<sequence length="229" mass="26098">MLEVFRKEKGLEKNEHRDESESAGQDGFDEPDWYDIGEENPFNVPVLDIGRVTLNVVATTQEEWISENYLNSRSDDGRQYIGQEIPGGTQIAANIRYPHNGEKLEGILSKAESMDVKWDIYAYGEWFYFVRSWTSELVYKVHYENTGSELVLDCIVTKPDIDACLNIDEQNIHSIILTHVFGRLWPYAIPEKIASGGTKEIAVYLFSYAGCKAVIAAHENVLTIQRLDK</sequence>
<evidence type="ECO:0000313" key="2">
    <source>
        <dbReference type="EMBL" id="VAW69521.1"/>
    </source>
</evidence>